<proteinExistence type="predicted"/>
<feature type="chain" id="PRO_5039418572" description="Metallo-beta-lactamase domain-containing protein" evidence="1">
    <location>
        <begin position="21"/>
        <end position="358"/>
    </location>
</feature>
<keyword evidence="1" id="KW-0732">Signal</keyword>
<keyword evidence="4" id="KW-1185">Reference proteome</keyword>
<sequence>MRRVLVVLGMVLALVGSTVAGGALPAGRADAASELVAARTAVFGATNVDQATGAVRADRVLFSWFGVANFAVAMGGQVFLVDAWVPNVYPRHVPTTPAQLAALKPSHIFIGHAHFDHAADAVDIARASGARLVGSAEHCGFFRGQDAALRCDVVSAAGARPASTTTYRGLPGIEVTALRHLHSQIKAPTGALPPLLPLPPSDKLLTDPPGPAELARLAPHLNDPEGGSMAYKFTVGGTSVLWHDSVGPVSHDPAGPAILAALRRLGPVDLHVGAIQGFNEIANGLHDAMAYIDAVGATVFVPSHHDDWFPVLATPATGREAAFFAALKTIDHSPQVRYLRDPADYLNPDRVSIPVNRP</sequence>
<comment type="caution">
    <text evidence="3">The sequence shown here is derived from an EMBL/GenBank/DDBJ whole genome shotgun (WGS) entry which is preliminary data.</text>
</comment>
<dbReference type="PANTHER" id="PTHR43546:SF3">
    <property type="entry name" value="UPF0173 METAL-DEPENDENT HYDROLASE MJ1163"/>
    <property type="match status" value="1"/>
</dbReference>
<evidence type="ECO:0000259" key="2">
    <source>
        <dbReference type="Pfam" id="PF00753"/>
    </source>
</evidence>
<gene>
    <name evidence="3" type="ORF">GOHSU_06_00470</name>
</gene>
<dbReference type="PANTHER" id="PTHR43546">
    <property type="entry name" value="UPF0173 METAL-DEPENDENT HYDROLASE MJ1163-RELATED"/>
    <property type="match status" value="1"/>
</dbReference>
<feature type="signal peptide" evidence="1">
    <location>
        <begin position="1"/>
        <end position="20"/>
    </location>
</feature>
<evidence type="ECO:0000256" key="1">
    <source>
        <dbReference type="SAM" id="SignalP"/>
    </source>
</evidence>
<evidence type="ECO:0000313" key="3">
    <source>
        <dbReference type="EMBL" id="GAC56435.1"/>
    </source>
</evidence>
<reference evidence="3 4" key="1">
    <citation type="submission" date="2012-12" db="EMBL/GenBank/DDBJ databases">
        <title>Whole genome shotgun sequence of Gordonia hirsuta NBRC 16056.</title>
        <authorList>
            <person name="Isaki-Nakamura S."/>
            <person name="Hosoyama A."/>
            <person name="Tsuchikane K."/>
            <person name="Katsumata H."/>
            <person name="Baba S."/>
            <person name="Yamazaki S."/>
            <person name="Fujita N."/>
        </authorList>
    </citation>
    <scope>NUCLEOTIDE SEQUENCE [LARGE SCALE GENOMIC DNA]</scope>
    <source>
        <strain evidence="3 4">NBRC 16056</strain>
    </source>
</reference>
<evidence type="ECO:0000313" key="4">
    <source>
        <dbReference type="Proteomes" id="UP000053405"/>
    </source>
</evidence>
<feature type="domain" description="Metallo-beta-lactamase" evidence="2">
    <location>
        <begin position="74"/>
        <end position="146"/>
    </location>
</feature>
<dbReference type="Pfam" id="PF00753">
    <property type="entry name" value="Lactamase_B"/>
    <property type="match status" value="1"/>
</dbReference>
<dbReference type="InterPro" id="IPR050114">
    <property type="entry name" value="UPF0173_UPF0282_UlaG_hydrolase"/>
</dbReference>
<dbReference type="InterPro" id="IPR001279">
    <property type="entry name" value="Metallo-B-lactamas"/>
</dbReference>
<dbReference type="EMBL" id="BANT01000006">
    <property type="protein sequence ID" value="GAC56435.1"/>
    <property type="molecule type" value="Genomic_DNA"/>
</dbReference>
<dbReference type="RefSeq" id="WP_005936687.1">
    <property type="nucleotide sequence ID" value="NZ_ATVK01000042.1"/>
</dbReference>
<organism evidence="3 4">
    <name type="scientific">Gordonia hirsuta DSM 44140 = NBRC 16056</name>
    <dbReference type="NCBI Taxonomy" id="1121927"/>
    <lineage>
        <taxon>Bacteria</taxon>
        <taxon>Bacillati</taxon>
        <taxon>Actinomycetota</taxon>
        <taxon>Actinomycetes</taxon>
        <taxon>Mycobacteriales</taxon>
        <taxon>Gordoniaceae</taxon>
        <taxon>Gordonia</taxon>
    </lineage>
</organism>
<dbReference type="OrthoDB" id="9789133at2"/>
<dbReference type="SUPFAM" id="SSF56281">
    <property type="entry name" value="Metallo-hydrolase/oxidoreductase"/>
    <property type="match status" value="1"/>
</dbReference>
<accession>L7L5M0</accession>
<dbReference type="AlphaFoldDB" id="L7L5M0"/>
<protein>
    <recommendedName>
        <fullName evidence="2">Metallo-beta-lactamase domain-containing protein</fullName>
    </recommendedName>
</protein>
<dbReference type="STRING" id="1121927.GOHSU_06_00470"/>
<dbReference type="Proteomes" id="UP000053405">
    <property type="component" value="Unassembled WGS sequence"/>
</dbReference>
<name>L7L5M0_9ACTN</name>
<dbReference type="Gene3D" id="3.60.15.10">
    <property type="entry name" value="Ribonuclease Z/Hydroxyacylglutathione hydrolase-like"/>
    <property type="match status" value="1"/>
</dbReference>
<dbReference type="eggNOG" id="COG2220">
    <property type="taxonomic scope" value="Bacteria"/>
</dbReference>
<dbReference type="InterPro" id="IPR036866">
    <property type="entry name" value="RibonucZ/Hydroxyglut_hydro"/>
</dbReference>